<dbReference type="RefSeq" id="WP_344909296.1">
    <property type="nucleotide sequence ID" value="NZ_BAAAYO010000008.1"/>
</dbReference>
<proteinExistence type="predicted"/>
<evidence type="ECO:0000313" key="1">
    <source>
        <dbReference type="EMBL" id="MFB9754637.1"/>
    </source>
</evidence>
<comment type="caution">
    <text evidence="1">The sequence shown here is derived from an EMBL/GenBank/DDBJ whole genome shotgun (WGS) entry which is preliminary data.</text>
</comment>
<dbReference type="EMBL" id="JBHMAG010000016">
    <property type="protein sequence ID" value="MFB9754637.1"/>
    <property type="molecule type" value="Genomic_DNA"/>
</dbReference>
<keyword evidence="2" id="KW-1185">Reference proteome</keyword>
<reference evidence="1 2" key="1">
    <citation type="submission" date="2024-09" db="EMBL/GenBank/DDBJ databases">
        <authorList>
            <person name="Sun Q."/>
            <person name="Mori K."/>
        </authorList>
    </citation>
    <scope>NUCLEOTIDE SEQUENCE [LARGE SCALE GENOMIC DNA]</scope>
    <source>
        <strain evidence="1 2">JCM 12520</strain>
    </source>
</reference>
<accession>A0ABV5W229</accession>
<sequence length="59" mass="6645">MPEQKRIDCLKCIHFYVTWDPKLPKGCKAFGFKSQGLPSQVVFSSSGKPCMHFAAKPSR</sequence>
<gene>
    <name evidence="1" type="ORF">ACFFNY_23965</name>
</gene>
<organism evidence="1 2">
    <name type="scientific">Paenibacillus hodogayensis</name>
    <dbReference type="NCBI Taxonomy" id="279208"/>
    <lineage>
        <taxon>Bacteria</taxon>
        <taxon>Bacillati</taxon>
        <taxon>Bacillota</taxon>
        <taxon>Bacilli</taxon>
        <taxon>Bacillales</taxon>
        <taxon>Paenibacillaceae</taxon>
        <taxon>Paenibacillus</taxon>
    </lineage>
</organism>
<name>A0ABV5W229_9BACL</name>
<evidence type="ECO:0000313" key="2">
    <source>
        <dbReference type="Proteomes" id="UP001589619"/>
    </source>
</evidence>
<protein>
    <submittedName>
        <fullName evidence="1">Uracil-DNA glycosylase</fullName>
    </submittedName>
</protein>
<dbReference type="Proteomes" id="UP001589619">
    <property type="component" value="Unassembled WGS sequence"/>
</dbReference>